<dbReference type="AlphaFoldDB" id="A0A2X0MJF2"/>
<name>A0A2X0MJF2_9BASI</name>
<dbReference type="Proteomes" id="UP000249464">
    <property type="component" value="Unassembled WGS sequence"/>
</dbReference>
<evidence type="ECO:0000313" key="2">
    <source>
        <dbReference type="EMBL" id="SGY92363.1"/>
    </source>
</evidence>
<dbReference type="PANTHER" id="PTHR33096:SF1">
    <property type="entry name" value="CXC1-LIKE CYSTEINE CLUSTER ASSOCIATED WITH KDZ TRANSPOSASES DOMAIN-CONTAINING PROTEIN"/>
    <property type="match status" value="1"/>
</dbReference>
<proteinExistence type="predicted"/>
<organism evidence="2 3">
    <name type="scientific">Microbotryum silenes-dioicae</name>
    <dbReference type="NCBI Taxonomy" id="796604"/>
    <lineage>
        <taxon>Eukaryota</taxon>
        <taxon>Fungi</taxon>
        <taxon>Dikarya</taxon>
        <taxon>Basidiomycota</taxon>
        <taxon>Pucciniomycotina</taxon>
        <taxon>Microbotryomycetes</taxon>
        <taxon>Microbotryales</taxon>
        <taxon>Microbotryaceae</taxon>
        <taxon>Microbotryum</taxon>
    </lineage>
</organism>
<feature type="compositionally biased region" description="Basic and acidic residues" evidence="1">
    <location>
        <begin position="314"/>
        <end position="337"/>
    </location>
</feature>
<evidence type="ECO:0000313" key="3">
    <source>
        <dbReference type="Proteomes" id="UP000249464"/>
    </source>
</evidence>
<feature type="region of interest" description="Disordered" evidence="1">
    <location>
        <begin position="303"/>
        <end position="373"/>
    </location>
</feature>
<sequence>MTYLDFQHLCNCVVKLRALHKATVQLQCCQERIDSMGRGRSGATIGQVEGSKLVSVSQTHSKKVKVAIDMYNKAVGDYRNAATEQSAQILGNLPLATTIKSLVTLSPTDAFWQDGFFVHDTAPWAIDTDVQKGIKAVLLKARAEEEILRIGAEVRQLLAWLEDEDTRFVRVSQAWAEDRVPEETLEAAKKLLGTDGAGEVGTARLDRLAERDDLSVVWFRTRSPAVHESRPSAFGLIGGLFAGRAKQVSRRSRSSPRHFGRRHSTLNNTQMQSPIAESSRSLSGPSAVDVRHTPIDLDAFRRELGLTPDPAAEQAERDRDDVYERRMEEVLGSRSEHEVEEEDDAELGEGDGESGSTSVEDSDDLEILEEPMG</sequence>
<dbReference type="STRING" id="796604.A0A2X0MJF2"/>
<reference evidence="2 3" key="1">
    <citation type="submission" date="2016-11" db="EMBL/GenBank/DDBJ databases">
        <authorList>
            <person name="Jaros S."/>
            <person name="Januszkiewicz K."/>
            <person name="Wedrychowicz H."/>
        </authorList>
    </citation>
    <scope>NUCLEOTIDE SEQUENCE [LARGE SCALE GENOMIC DNA]</scope>
</reference>
<feature type="compositionally biased region" description="Polar residues" evidence="1">
    <location>
        <begin position="265"/>
        <end position="284"/>
    </location>
</feature>
<evidence type="ECO:0000256" key="1">
    <source>
        <dbReference type="SAM" id="MobiDB-lite"/>
    </source>
</evidence>
<accession>A0A2X0MJF2</accession>
<feature type="compositionally biased region" description="Acidic residues" evidence="1">
    <location>
        <begin position="338"/>
        <end position="352"/>
    </location>
</feature>
<gene>
    <name evidence="2" type="primary">BQ5605_C038g11734</name>
    <name evidence="2" type="ORF">BQ5605_C038G11734</name>
</gene>
<dbReference type="EMBL" id="FQNC01000061">
    <property type="protein sequence ID" value="SGY92363.1"/>
    <property type="molecule type" value="Genomic_DNA"/>
</dbReference>
<feature type="compositionally biased region" description="Acidic residues" evidence="1">
    <location>
        <begin position="360"/>
        <end position="373"/>
    </location>
</feature>
<keyword evidence="3" id="KW-1185">Reference proteome</keyword>
<protein>
    <submittedName>
        <fullName evidence="2">BQ5605_C038g11734 protein</fullName>
    </submittedName>
</protein>
<dbReference type="PANTHER" id="PTHR33096">
    <property type="entry name" value="CXC2 DOMAIN-CONTAINING PROTEIN"/>
    <property type="match status" value="1"/>
</dbReference>
<feature type="region of interest" description="Disordered" evidence="1">
    <location>
        <begin position="247"/>
        <end position="289"/>
    </location>
</feature>
<feature type="compositionally biased region" description="Basic residues" evidence="1">
    <location>
        <begin position="247"/>
        <end position="264"/>
    </location>
</feature>